<keyword evidence="5" id="KW-1185">Reference proteome</keyword>
<evidence type="ECO:0000313" key="5">
    <source>
        <dbReference type="Proteomes" id="UP001189429"/>
    </source>
</evidence>
<evidence type="ECO:0000313" key="4">
    <source>
        <dbReference type="EMBL" id="CAK0861647.1"/>
    </source>
</evidence>
<organism evidence="4 5">
    <name type="scientific">Prorocentrum cordatum</name>
    <dbReference type="NCBI Taxonomy" id="2364126"/>
    <lineage>
        <taxon>Eukaryota</taxon>
        <taxon>Sar</taxon>
        <taxon>Alveolata</taxon>
        <taxon>Dinophyceae</taxon>
        <taxon>Prorocentrales</taxon>
        <taxon>Prorocentraceae</taxon>
        <taxon>Prorocentrum</taxon>
    </lineage>
</organism>
<protein>
    <recommendedName>
        <fullName evidence="3">Rhodanese domain-containing protein</fullName>
    </recommendedName>
</protein>
<evidence type="ECO:0000256" key="1">
    <source>
        <dbReference type="SAM" id="MobiDB-lite"/>
    </source>
</evidence>
<comment type="caution">
    <text evidence="4">The sequence shown here is derived from an EMBL/GenBank/DDBJ whole genome shotgun (WGS) entry which is preliminary data.</text>
</comment>
<dbReference type="InterPro" id="IPR001763">
    <property type="entry name" value="Rhodanese-like_dom"/>
</dbReference>
<name>A0ABN9UR19_9DINO</name>
<dbReference type="CDD" id="cd00158">
    <property type="entry name" value="RHOD"/>
    <property type="match status" value="1"/>
</dbReference>
<accession>A0ABN9UR19</accession>
<sequence>MTERSRDAALAAVARYTAAFADDREFSLIPTSELRAQSRPVVLVDCREQEEQRTSMIPGAITQAFFEEAVLPKLCAQKRGGSASDDEEPLVVPYCTVGYRSGLYCRDLVRVHGLRHVRNGEGVIMWTFDGDGLVRPFPGDVPRRAPTLSGRARQAPPLPGAVAEHGAAGDEVQPEVVQEVHVYGKRWDMAAEGYETQYFTAGGGASRFLVGELRRRRLPDRVARAAPWMWAFAMLYFFFVPACGIMFDCGCQFADTKWSQFKTCNVRNRKALHKCPWCTCEGIGCIFVASDMNAFFDKPIVDALPNGFFVTVFTVMALYPTFKLVDRTITNTSELPGAMMSTMVKLLLGTLWFFSYCLVVGLVFFNSHSDYPYFIGFVREATAAAGS</sequence>
<feature type="transmembrane region" description="Helical" evidence="2">
    <location>
        <begin position="346"/>
        <end position="365"/>
    </location>
</feature>
<dbReference type="SUPFAM" id="SSF52821">
    <property type="entry name" value="Rhodanese/Cell cycle control phosphatase"/>
    <property type="match status" value="1"/>
</dbReference>
<dbReference type="EMBL" id="CAUYUJ010016082">
    <property type="protein sequence ID" value="CAK0861647.1"/>
    <property type="molecule type" value="Genomic_DNA"/>
</dbReference>
<gene>
    <name evidence="4" type="ORF">PCOR1329_LOCUS50260</name>
</gene>
<keyword evidence="2" id="KW-0472">Membrane</keyword>
<evidence type="ECO:0000259" key="3">
    <source>
        <dbReference type="PROSITE" id="PS50206"/>
    </source>
</evidence>
<dbReference type="PROSITE" id="PS50206">
    <property type="entry name" value="RHODANESE_3"/>
    <property type="match status" value="1"/>
</dbReference>
<dbReference type="InterPro" id="IPR036873">
    <property type="entry name" value="Rhodanese-like_dom_sf"/>
</dbReference>
<keyword evidence="2" id="KW-1133">Transmembrane helix</keyword>
<feature type="transmembrane region" description="Helical" evidence="2">
    <location>
        <begin position="307"/>
        <end position="325"/>
    </location>
</feature>
<feature type="transmembrane region" description="Helical" evidence="2">
    <location>
        <begin position="225"/>
        <end position="247"/>
    </location>
</feature>
<keyword evidence="2" id="KW-0812">Transmembrane</keyword>
<evidence type="ECO:0000256" key="2">
    <source>
        <dbReference type="SAM" id="Phobius"/>
    </source>
</evidence>
<feature type="region of interest" description="Disordered" evidence="1">
    <location>
        <begin position="145"/>
        <end position="168"/>
    </location>
</feature>
<feature type="domain" description="Rhodanese" evidence="3">
    <location>
        <begin position="37"/>
        <end position="135"/>
    </location>
</feature>
<reference evidence="4" key="1">
    <citation type="submission" date="2023-10" db="EMBL/GenBank/DDBJ databases">
        <authorList>
            <person name="Chen Y."/>
            <person name="Shah S."/>
            <person name="Dougan E. K."/>
            <person name="Thang M."/>
            <person name="Chan C."/>
        </authorList>
    </citation>
    <scope>NUCLEOTIDE SEQUENCE [LARGE SCALE GENOMIC DNA]</scope>
</reference>
<dbReference type="Gene3D" id="3.40.250.10">
    <property type="entry name" value="Rhodanese-like domain"/>
    <property type="match status" value="1"/>
</dbReference>
<dbReference type="Proteomes" id="UP001189429">
    <property type="component" value="Unassembled WGS sequence"/>
</dbReference>
<proteinExistence type="predicted"/>